<dbReference type="InterPro" id="IPR003464">
    <property type="entry name" value="Muconolactone_d_Isoase"/>
</dbReference>
<dbReference type="EMBL" id="BAAAQW010000014">
    <property type="protein sequence ID" value="GAA2203287.1"/>
    <property type="molecule type" value="Genomic_DNA"/>
</dbReference>
<feature type="domain" description="Muconolactone isomerase" evidence="10">
    <location>
        <begin position="1"/>
        <end position="89"/>
    </location>
</feature>
<evidence type="ECO:0000313" key="12">
    <source>
        <dbReference type="Proteomes" id="UP001500432"/>
    </source>
</evidence>
<dbReference type="SUPFAM" id="SSF54909">
    <property type="entry name" value="Dimeric alpha+beta barrel"/>
    <property type="match status" value="1"/>
</dbReference>
<proteinExistence type="inferred from homology"/>
<keyword evidence="7 9" id="KW-0413">Isomerase</keyword>
<dbReference type="InterPro" id="IPR026029">
    <property type="entry name" value="MLI_dom"/>
</dbReference>
<evidence type="ECO:0000256" key="2">
    <source>
        <dbReference type="ARBA" id="ARBA00005193"/>
    </source>
</evidence>
<evidence type="ECO:0000256" key="4">
    <source>
        <dbReference type="ARBA" id="ARBA00011365"/>
    </source>
</evidence>
<keyword evidence="12" id="KW-1185">Reference proteome</keyword>
<dbReference type="InterPro" id="IPR011008">
    <property type="entry name" value="Dimeric_a/b-barrel"/>
</dbReference>
<evidence type="ECO:0000259" key="10">
    <source>
        <dbReference type="Pfam" id="PF02426"/>
    </source>
</evidence>
<comment type="caution">
    <text evidence="11">The sequence shown here is derived from an EMBL/GenBank/DDBJ whole genome shotgun (WGS) entry which is preliminary data.</text>
</comment>
<dbReference type="Proteomes" id="UP001500432">
    <property type="component" value="Unassembled WGS sequence"/>
</dbReference>
<dbReference type="NCBIfam" id="TIGR03221">
    <property type="entry name" value="muco_delta"/>
    <property type="match status" value="1"/>
</dbReference>
<dbReference type="RefSeq" id="WP_208710708.1">
    <property type="nucleotide sequence ID" value="NZ_BAAAQW010000014.1"/>
</dbReference>
<comment type="similarity">
    <text evidence="3 9">Belongs to the muconolactone Delta-isomerase family.</text>
</comment>
<sequence length="92" mass="10555">MLFMARMDVTFPPHLTPEQVADFQAREKEYSAGLQRSGKMAGIWRIVGEYANHSLFDVESNDELHTILSGFPMYPYMKIKVTPLAKHPNSIR</sequence>
<comment type="subunit">
    <text evidence="4">Homodecamer.</text>
</comment>
<comment type="pathway">
    <text evidence="2 9">Aromatic compound metabolism; beta-ketoadipate pathway; 5-oxo-4,5-dihydro-2-furylacetate from catechol: step 3/3.</text>
</comment>
<evidence type="ECO:0000256" key="3">
    <source>
        <dbReference type="ARBA" id="ARBA00010882"/>
    </source>
</evidence>
<dbReference type="Pfam" id="PF02426">
    <property type="entry name" value="MIase"/>
    <property type="match status" value="1"/>
</dbReference>
<dbReference type="EC" id="5.3.3.4" evidence="5 8"/>
<evidence type="ECO:0000256" key="9">
    <source>
        <dbReference type="PIRNR" id="PIRNR001486"/>
    </source>
</evidence>
<gene>
    <name evidence="11" type="primary">catC</name>
    <name evidence="11" type="ORF">GCM10009849_35050</name>
</gene>
<dbReference type="PIRSF" id="PIRSF001486">
    <property type="entry name" value="CatC"/>
    <property type="match status" value="1"/>
</dbReference>
<evidence type="ECO:0000256" key="5">
    <source>
        <dbReference type="ARBA" id="ARBA00012070"/>
    </source>
</evidence>
<name>A0ABP5NUZ8_9MICC</name>
<evidence type="ECO:0000256" key="8">
    <source>
        <dbReference type="NCBIfam" id="TIGR03221"/>
    </source>
</evidence>
<reference evidence="12" key="1">
    <citation type="journal article" date="2019" name="Int. J. Syst. Evol. Microbiol.">
        <title>The Global Catalogue of Microorganisms (GCM) 10K type strain sequencing project: providing services to taxonomists for standard genome sequencing and annotation.</title>
        <authorList>
            <consortium name="The Broad Institute Genomics Platform"/>
            <consortium name="The Broad Institute Genome Sequencing Center for Infectious Disease"/>
            <person name="Wu L."/>
            <person name="Ma J."/>
        </authorList>
    </citation>
    <scope>NUCLEOTIDE SEQUENCE [LARGE SCALE GENOMIC DNA]</scope>
    <source>
        <strain evidence="12">JCM 16034</strain>
    </source>
</reference>
<evidence type="ECO:0000256" key="7">
    <source>
        <dbReference type="ARBA" id="ARBA00023235"/>
    </source>
</evidence>
<keyword evidence="6 9" id="KW-0058">Aromatic hydrocarbons catabolism</keyword>
<organism evidence="11 12">
    <name type="scientific">Sinomonas flava</name>
    <dbReference type="NCBI Taxonomy" id="496857"/>
    <lineage>
        <taxon>Bacteria</taxon>
        <taxon>Bacillati</taxon>
        <taxon>Actinomycetota</taxon>
        <taxon>Actinomycetes</taxon>
        <taxon>Micrococcales</taxon>
        <taxon>Micrococcaceae</taxon>
        <taxon>Sinomonas</taxon>
    </lineage>
</organism>
<comment type="catalytic activity">
    <reaction evidence="1 9">
        <text>(S)-muconolactone = (4,5-dihydro-5-oxofuran-2-yl)-acetate</text>
        <dbReference type="Rhea" id="RHEA:12348"/>
        <dbReference type="ChEBI" id="CHEBI:58425"/>
        <dbReference type="ChEBI" id="CHEBI:58736"/>
        <dbReference type="EC" id="5.3.3.4"/>
    </reaction>
</comment>
<dbReference type="Gene3D" id="3.30.70.1060">
    <property type="entry name" value="Dimeric alpha+beta barrel"/>
    <property type="match status" value="1"/>
</dbReference>
<accession>A0ABP5NUZ8</accession>
<evidence type="ECO:0000256" key="1">
    <source>
        <dbReference type="ARBA" id="ARBA00001739"/>
    </source>
</evidence>
<evidence type="ECO:0000313" key="11">
    <source>
        <dbReference type="EMBL" id="GAA2203287.1"/>
    </source>
</evidence>
<evidence type="ECO:0000256" key="6">
    <source>
        <dbReference type="ARBA" id="ARBA00022797"/>
    </source>
</evidence>
<protein>
    <recommendedName>
        <fullName evidence="5 8">Muconolactone Delta-isomerase</fullName>
        <shortName evidence="9">MIase</shortName>
        <ecNumber evidence="5 8">5.3.3.4</ecNumber>
    </recommendedName>
</protein>